<protein>
    <submittedName>
        <fullName evidence="2">Serine/threonine protein kinase</fullName>
    </submittedName>
</protein>
<dbReference type="GO" id="GO:0005634">
    <property type="term" value="C:nucleus"/>
    <property type="evidence" value="ECO:0007669"/>
    <property type="project" value="TreeGrafter"/>
</dbReference>
<gene>
    <name evidence="2" type="ORF">H310_10928</name>
</gene>
<dbReference type="GO" id="GO:0044773">
    <property type="term" value="P:mitotic DNA damage checkpoint signaling"/>
    <property type="evidence" value="ECO:0007669"/>
    <property type="project" value="TreeGrafter"/>
</dbReference>
<name>A0A024TP53_9STRA</name>
<sequence>MAPPIPENSLRQFYGRDLALDALVANLRQRDDPVMFREYTLDLTKPIADSVFEVAKPKRRSFVAKLTSRQAEMSLFHHMNNPDIPGVPDYIVEWETFGDVAFEGLGACHVVVMKKSTSVKALFAGKQAQDLFWAKVQCVQSVASALKFLHSQGYIHGNFTLDHVVFDNYRAKLLGFGNATQINREMELYCTPEYCPPEMATRLVDGDDYLQPLIASDTYDVWGMGVGILKLFSPLMQLKEFMNLTNEEILMAIAHPSFNLEASIAACGLNTSQKNHLRRLLDPNPATRGTLDDLDNLIPKNVTTPSHTSADVTVQMEKYKVPCLWGVEEKNGVGFISTVEKILLRTEFRLTFYCEMRGPDLKCEPFDDINCDKLVFKVNHEVVRKLIPVLRVTCGLFKILGLLAEAATNAVDVFSIPDSAYTNLTAAVHALETVEKNVQKLNVEDKLEKVVNVLEGDSNVSADMLEQAAKTTQATFDAFRNDDELYEKLLSLLSTIQYNWQEHRIVGGLVKKVYRSGINAGQLRWMCRAHAERDASLLYDGALPS</sequence>
<proteinExistence type="predicted"/>
<dbReference type="PROSITE" id="PS50011">
    <property type="entry name" value="PROTEIN_KINASE_DOM"/>
    <property type="match status" value="1"/>
</dbReference>
<dbReference type="GO" id="GO:0004674">
    <property type="term" value="F:protein serine/threonine kinase activity"/>
    <property type="evidence" value="ECO:0007669"/>
    <property type="project" value="UniProtKB-KW"/>
</dbReference>
<dbReference type="GeneID" id="20087978"/>
<keyword evidence="2" id="KW-0808">Transferase</keyword>
<dbReference type="GO" id="GO:0005524">
    <property type="term" value="F:ATP binding"/>
    <property type="evidence" value="ECO:0007669"/>
    <property type="project" value="InterPro"/>
</dbReference>
<dbReference type="PANTHER" id="PTHR44167">
    <property type="entry name" value="OVARIAN-SPECIFIC SERINE/THREONINE-PROTEIN KINASE LOK-RELATED"/>
    <property type="match status" value="1"/>
</dbReference>
<dbReference type="eggNOG" id="ENOG502SCD2">
    <property type="taxonomic scope" value="Eukaryota"/>
</dbReference>
<evidence type="ECO:0000259" key="1">
    <source>
        <dbReference type="PROSITE" id="PS50011"/>
    </source>
</evidence>
<keyword evidence="2" id="KW-0723">Serine/threonine-protein kinase</keyword>
<dbReference type="Gene3D" id="1.10.510.10">
    <property type="entry name" value="Transferase(Phosphotransferase) domain 1"/>
    <property type="match status" value="1"/>
</dbReference>
<dbReference type="InterPro" id="IPR000719">
    <property type="entry name" value="Prot_kinase_dom"/>
</dbReference>
<dbReference type="SUPFAM" id="SSF56112">
    <property type="entry name" value="Protein kinase-like (PK-like)"/>
    <property type="match status" value="1"/>
</dbReference>
<dbReference type="EMBL" id="KI913979">
    <property type="protein sequence ID" value="ETV95890.1"/>
    <property type="molecule type" value="Genomic_DNA"/>
</dbReference>
<dbReference type="AlphaFoldDB" id="A0A024TP53"/>
<dbReference type="STRING" id="157072.A0A024TP53"/>
<dbReference type="GO" id="GO:0005737">
    <property type="term" value="C:cytoplasm"/>
    <property type="evidence" value="ECO:0007669"/>
    <property type="project" value="TreeGrafter"/>
</dbReference>
<dbReference type="VEuPathDB" id="FungiDB:H310_10928"/>
<dbReference type="SMART" id="SM00220">
    <property type="entry name" value="S_TKc"/>
    <property type="match status" value="1"/>
</dbReference>
<feature type="domain" description="Protein kinase" evidence="1">
    <location>
        <begin position="1"/>
        <end position="298"/>
    </location>
</feature>
<accession>A0A024TP53</accession>
<keyword evidence="2" id="KW-0418">Kinase</keyword>
<dbReference type="PANTHER" id="PTHR44167:SF24">
    <property type="entry name" value="SERINE_THREONINE-PROTEIN KINASE CHK2"/>
    <property type="match status" value="1"/>
</dbReference>
<reference evidence="2" key="1">
    <citation type="submission" date="2013-12" db="EMBL/GenBank/DDBJ databases">
        <title>The Genome Sequence of Aphanomyces invadans NJM9701.</title>
        <authorList>
            <consortium name="The Broad Institute Genomics Platform"/>
            <person name="Russ C."/>
            <person name="Tyler B."/>
            <person name="van West P."/>
            <person name="Dieguez-Uribeondo J."/>
            <person name="Young S.K."/>
            <person name="Zeng Q."/>
            <person name="Gargeya S."/>
            <person name="Fitzgerald M."/>
            <person name="Abouelleil A."/>
            <person name="Alvarado L."/>
            <person name="Chapman S.B."/>
            <person name="Gainer-Dewar J."/>
            <person name="Goldberg J."/>
            <person name="Griggs A."/>
            <person name="Gujja S."/>
            <person name="Hansen M."/>
            <person name="Howarth C."/>
            <person name="Imamovic A."/>
            <person name="Ireland A."/>
            <person name="Larimer J."/>
            <person name="McCowan C."/>
            <person name="Murphy C."/>
            <person name="Pearson M."/>
            <person name="Poon T.W."/>
            <person name="Priest M."/>
            <person name="Roberts A."/>
            <person name="Saif S."/>
            <person name="Shea T."/>
            <person name="Sykes S."/>
            <person name="Wortman J."/>
            <person name="Nusbaum C."/>
            <person name="Birren B."/>
        </authorList>
    </citation>
    <scope>NUCLEOTIDE SEQUENCE [LARGE SCALE GENOMIC DNA]</scope>
    <source>
        <strain evidence="2">NJM9701</strain>
    </source>
</reference>
<dbReference type="OrthoDB" id="78966at2759"/>
<organism evidence="2">
    <name type="scientific">Aphanomyces invadans</name>
    <dbReference type="NCBI Taxonomy" id="157072"/>
    <lineage>
        <taxon>Eukaryota</taxon>
        <taxon>Sar</taxon>
        <taxon>Stramenopiles</taxon>
        <taxon>Oomycota</taxon>
        <taxon>Saprolegniomycetes</taxon>
        <taxon>Saprolegniales</taxon>
        <taxon>Verrucalvaceae</taxon>
        <taxon>Aphanomyces</taxon>
    </lineage>
</organism>
<dbReference type="Pfam" id="PF00069">
    <property type="entry name" value="Pkinase"/>
    <property type="match status" value="1"/>
</dbReference>
<evidence type="ECO:0000313" key="2">
    <source>
        <dbReference type="EMBL" id="ETV95890.1"/>
    </source>
</evidence>
<dbReference type="InterPro" id="IPR011009">
    <property type="entry name" value="Kinase-like_dom_sf"/>
</dbReference>
<dbReference type="RefSeq" id="XP_008875641.1">
    <property type="nucleotide sequence ID" value="XM_008877419.1"/>
</dbReference>